<evidence type="ECO:0000313" key="3">
    <source>
        <dbReference type="Proteomes" id="UP001152759"/>
    </source>
</evidence>
<reference evidence="2" key="1">
    <citation type="submission" date="2021-12" db="EMBL/GenBank/DDBJ databases">
        <authorList>
            <person name="King R."/>
        </authorList>
    </citation>
    <scope>NUCLEOTIDE SEQUENCE</scope>
</reference>
<keyword evidence="1" id="KW-0732">Signal</keyword>
<feature type="chain" id="PRO_5040160703" evidence="1">
    <location>
        <begin position="25"/>
        <end position="282"/>
    </location>
</feature>
<organism evidence="2 3">
    <name type="scientific">Bemisia tabaci</name>
    <name type="common">Sweetpotato whitefly</name>
    <name type="synonym">Aleurodes tabaci</name>
    <dbReference type="NCBI Taxonomy" id="7038"/>
    <lineage>
        <taxon>Eukaryota</taxon>
        <taxon>Metazoa</taxon>
        <taxon>Ecdysozoa</taxon>
        <taxon>Arthropoda</taxon>
        <taxon>Hexapoda</taxon>
        <taxon>Insecta</taxon>
        <taxon>Pterygota</taxon>
        <taxon>Neoptera</taxon>
        <taxon>Paraneoptera</taxon>
        <taxon>Hemiptera</taxon>
        <taxon>Sternorrhyncha</taxon>
        <taxon>Aleyrodoidea</taxon>
        <taxon>Aleyrodidae</taxon>
        <taxon>Aleyrodinae</taxon>
        <taxon>Bemisia</taxon>
    </lineage>
</organism>
<gene>
    <name evidence="2" type="ORF">BEMITA_LOCUS4278</name>
</gene>
<keyword evidence="3" id="KW-1185">Reference proteome</keyword>
<evidence type="ECO:0000256" key="1">
    <source>
        <dbReference type="SAM" id="SignalP"/>
    </source>
</evidence>
<dbReference type="EMBL" id="OU963863">
    <property type="protein sequence ID" value="CAH0766370.1"/>
    <property type="molecule type" value="Genomic_DNA"/>
</dbReference>
<proteinExistence type="predicted"/>
<dbReference type="AlphaFoldDB" id="A0A9P0FZY9"/>
<sequence length="282" mass="31191">MITVQFSGVLLVVALYFGATGARANYGYGYGSSGYGSSSTSKSSNQCWNYESCQVNTCPWTRRRYYAVFVSPVTANNFWGNGNSCGVFNQCTDTGCGCVGVDVYSVNDKYIEGSFFSYDKSKTIQYMRSFSGTISGKSGYSDVVFTFSQEVTWTVPAHTVKNCEEKSVSTYVVPAQSVQKKAVNVQVKAIHIAVADKYRILVFCGDLKGINGNKPFAVVLTTMPMPGQATWKLINADLRKYKFEPRSMVFISQSKCVYPPFEWCAKQSPSSSGYGYGYSYYK</sequence>
<accession>A0A9P0FZY9</accession>
<feature type="signal peptide" evidence="1">
    <location>
        <begin position="1"/>
        <end position="24"/>
    </location>
</feature>
<evidence type="ECO:0000313" key="2">
    <source>
        <dbReference type="EMBL" id="CAH0766370.1"/>
    </source>
</evidence>
<dbReference type="Proteomes" id="UP001152759">
    <property type="component" value="Chromosome 2"/>
</dbReference>
<dbReference type="KEGG" id="btab:109029709"/>
<protein>
    <submittedName>
        <fullName evidence="2">Uncharacterized protein</fullName>
    </submittedName>
</protein>
<name>A0A9P0FZY9_BEMTA</name>